<evidence type="ECO:0000256" key="3">
    <source>
        <dbReference type="ARBA" id="ARBA00022801"/>
    </source>
</evidence>
<dbReference type="EMBL" id="ABEU02000003">
    <property type="protein sequence ID" value="PNR58103.1"/>
    <property type="molecule type" value="Genomic_DNA"/>
</dbReference>
<keyword evidence="2" id="KW-0645">Protease</keyword>
<dbReference type="GeneID" id="112280613"/>
<dbReference type="InterPro" id="IPR041517">
    <property type="entry name" value="DEGP_PDZ"/>
</dbReference>
<accession>A0A2K1KWF0</accession>
<gene>
    <name evidence="9" type="primary">LOC112280613</name>
    <name evidence="8" type="ORF">PHYPA_005098</name>
</gene>
<reference evidence="9" key="3">
    <citation type="submission" date="2020-12" db="UniProtKB">
        <authorList>
            <consortium name="EnsemblPlants"/>
        </authorList>
    </citation>
    <scope>IDENTIFICATION</scope>
</reference>
<dbReference type="SUPFAM" id="SSF50156">
    <property type="entry name" value="PDZ domain-like"/>
    <property type="match status" value="1"/>
</dbReference>
<dbReference type="FunCoup" id="A0A2K1KWF0">
    <property type="interactions" value="257"/>
</dbReference>
<reference evidence="8 10" key="2">
    <citation type="journal article" date="2018" name="Plant J.">
        <title>The Physcomitrella patens chromosome-scale assembly reveals moss genome structure and evolution.</title>
        <authorList>
            <person name="Lang D."/>
            <person name="Ullrich K.K."/>
            <person name="Murat F."/>
            <person name="Fuchs J."/>
            <person name="Jenkins J."/>
            <person name="Haas F.B."/>
            <person name="Piednoel M."/>
            <person name="Gundlach H."/>
            <person name="Van Bel M."/>
            <person name="Meyberg R."/>
            <person name="Vives C."/>
            <person name="Morata J."/>
            <person name="Symeonidi A."/>
            <person name="Hiss M."/>
            <person name="Muchero W."/>
            <person name="Kamisugi Y."/>
            <person name="Saleh O."/>
            <person name="Blanc G."/>
            <person name="Decker E.L."/>
            <person name="van Gessel N."/>
            <person name="Grimwood J."/>
            <person name="Hayes R.D."/>
            <person name="Graham S.W."/>
            <person name="Gunter L.E."/>
            <person name="McDaniel S.F."/>
            <person name="Hoernstein S.N.W."/>
            <person name="Larsson A."/>
            <person name="Li F.W."/>
            <person name="Perroud P.F."/>
            <person name="Phillips J."/>
            <person name="Ranjan P."/>
            <person name="Rokshar D.S."/>
            <person name="Rothfels C.J."/>
            <person name="Schneider L."/>
            <person name="Shu S."/>
            <person name="Stevenson D.W."/>
            <person name="Thummler F."/>
            <person name="Tillich M."/>
            <person name="Villarreal Aguilar J.C."/>
            <person name="Widiez T."/>
            <person name="Wong G.K."/>
            <person name="Wymore A."/>
            <person name="Zhang Y."/>
            <person name="Zimmer A.D."/>
            <person name="Quatrano R.S."/>
            <person name="Mayer K.F.X."/>
            <person name="Goodstein D."/>
            <person name="Casacuberta J.M."/>
            <person name="Vandepoele K."/>
            <person name="Reski R."/>
            <person name="Cuming A.C."/>
            <person name="Tuskan G.A."/>
            <person name="Maumus F."/>
            <person name="Salse J."/>
            <person name="Schmutz J."/>
            <person name="Rensing S.A."/>
        </authorList>
    </citation>
    <scope>NUCLEOTIDE SEQUENCE [LARGE SCALE GENOMIC DNA]</scope>
    <source>
        <strain evidence="9 10">cv. Gransden 2004</strain>
    </source>
</reference>
<dbReference type="Gramene" id="Pp3c3_28940V3.2">
    <property type="protein sequence ID" value="Pp3c3_28940V3.2"/>
    <property type="gene ID" value="Pp3c3_28940"/>
</dbReference>
<dbReference type="OrthoDB" id="4217619at2759"/>
<feature type="region of interest" description="Disordered" evidence="5">
    <location>
        <begin position="600"/>
        <end position="632"/>
    </location>
</feature>
<evidence type="ECO:0000256" key="4">
    <source>
        <dbReference type="ARBA" id="ARBA00022825"/>
    </source>
</evidence>
<dbReference type="InterPro" id="IPR009003">
    <property type="entry name" value="Peptidase_S1_PA"/>
</dbReference>
<dbReference type="PaxDb" id="3218-PP1S55_7V6.1"/>
<dbReference type="AlphaFoldDB" id="A0A2K1KWF0"/>
<dbReference type="KEGG" id="ppp:112280613"/>
<dbReference type="PANTHER" id="PTHR45980">
    <property type="match status" value="1"/>
</dbReference>
<evidence type="ECO:0000256" key="5">
    <source>
        <dbReference type="SAM" id="MobiDB-lite"/>
    </source>
</evidence>
<dbReference type="InterPro" id="IPR043504">
    <property type="entry name" value="Peptidase_S1_PA_chymotrypsin"/>
</dbReference>
<evidence type="ECO:0000259" key="6">
    <source>
        <dbReference type="Pfam" id="PF13180"/>
    </source>
</evidence>
<dbReference type="InterPro" id="IPR001940">
    <property type="entry name" value="Peptidase_S1C"/>
</dbReference>
<dbReference type="SUPFAM" id="SSF50494">
    <property type="entry name" value="Trypsin-like serine proteases"/>
    <property type="match status" value="1"/>
</dbReference>
<dbReference type="Pfam" id="PF13180">
    <property type="entry name" value="PDZ_2"/>
    <property type="match status" value="1"/>
</dbReference>
<dbReference type="Gene3D" id="2.40.10.10">
    <property type="entry name" value="Trypsin-like serine proteases"/>
    <property type="match status" value="2"/>
</dbReference>
<organism evidence="8">
    <name type="scientific">Physcomitrium patens</name>
    <name type="common">Spreading-leaved earth moss</name>
    <name type="synonym">Physcomitrella patens</name>
    <dbReference type="NCBI Taxonomy" id="3218"/>
    <lineage>
        <taxon>Eukaryota</taxon>
        <taxon>Viridiplantae</taxon>
        <taxon>Streptophyta</taxon>
        <taxon>Embryophyta</taxon>
        <taxon>Bryophyta</taxon>
        <taxon>Bryophytina</taxon>
        <taxon>Bryopsida</taxon>
        <taxon>Funariidae</taxon>
        <taxon>Funariales</taxon>
        <taxon>Funariaceae</taxon>
        <taxon>Physcomitrium</taxon>
    </lineage>
</organism>
<dbReference type="Gramene" id="Pp3c3_28940V3.1">
    <property type="protein sequence ID" value="Pp3c3_28940V3.1"/>
    <property type="gene ID" value="Pp3c3_28940"/>
</dbReference>
<keyword evidence="10" id="KW-1185">Reference proteome</keyword>
<dbReference type="GO" id="GO:0004252">
    <property type="term" value="F:serine-type endopeptidase activity"/>
    <property type="evidence" value="ECO:0000318"/>
    <property type="project" value="GO_Central"/>
</dbReference>
<evidence type="ECO:0000313" key="8">
    <source>
        <dbReference type="EMBL" id="PNR58103.1"/>
    </source>
</evidence>
<keyword evidence="4" id="KW-0720">Serine protease</keyword>
<dbReference type="Proteomes" id="UP000006727">
    <property type="component" value="Chromosome 3"/>
</dbReference>
<keyword evidence="3" id="KW-0378">Hydrolase</keyword>
<feature type="compositionally biased region" description="Basic and acidic residues" evidence="5">
    <location>
        <begin position="605"/>
        <end position="615"/>
    </location>
</feature>
<dbReference type="Gene3D" id="2.30.42.10">
    <property type="match status" value="1"/>
</dbReference>
<evidence type="ECO:0000256" key="2">
    <source>
        <dbReference type="ARBA" id="ARBA00022670"/>
    </source>
</evidence>
<dbReference type="Pfam" id="PF17815">
    <property type="entry name" value="PDZ_3"/>
    <property type="match status" value="1"/>
</dbReference>
<dbReference type="InterPro" id="IPR001478">
    <property type="entry name" value="PDZ"/>
</dbReference>
<name>A0A2K1KWF0_PHYPA</name>
<dbReference type="RefSeq" id="XP_024372043.1">
    <property type="nucleotide sequence ID" value="XM_024516275.2"/>
</dbReference>
<feature type="domain" description="PDZ" evidence="6">
    <location>
        <begin position="336"/>
        <end position="436"/>
    </location>
</feature>
<evidence type="ECO:0000313" key="9">
    <source>
        <dbReference type="EnsemblPlants" id="Pp3c3_28940V3.1"/>
    </source>
</evidence>
<dbReference type="EnsemblPlants" id="Pp3c3_28940V3.2">
    <property type="protein sequence ID" value="Pp3c3_28940V3.2"/>
    <property type="gene ID" value="Pp3c3_28940"/>
</dbReference>
<dbReference type="EnsemblPlants" id="Pp3c3_28940V3.1">
    <property type="protein sequence ID" value="Pp3c3_28940V3.1"/>
    <property type="gene ID" value="Pp3c3_28940"/>
</dbReference>
<feature type="domain" description="Protease Do-like PDZ" evidence="7">
    <location>
        <begin position="443"/>
        <end position="587"/>
    </location>
</feature>
<dbReference type="PRINTS" id="PR00834">
    <property type="entry name" value="PROTEASES2C"/>
</dbReference>
<evidence type="ECO:0000313" key="10">
    <source>
        <dbReference type="Proteomes" id="UP000006727"/>
    </source>
</evidence>
<dbReference type="Gene3D" id="3.20.190.20">
    <property type="match status" value="1"/>
</dbReference>
<evidence type="ECO:0000259" key="7">
    <source>
        <dbReference type="Pfam" id="PF17815"/>
    </source>
</evidence>
<comment type="similarity">
    <text evidence="1">Belongs to the peptidase S1C family.</text>
</comment>
<dbReference type="PANTHER" id="PTHR45980:SF9">
    <property type="entry name" value="PROTEASE DO-LIKE 10, MITOCHONDRIAL-RELATED"/>
    <property type="match status" value="1"/>
</dbReference>
<reference evidence="8 10" key="1">
    <citation type="journal article" date="2008" name="Science">
        <title>The Physcomitrella genome reveals evolutionary insights into the conquest of land by plants.</title>
        <authorList>
            <person name="Rensing S."/>
            <person name="Lang D."/>
            <person name="Zimmer A."/>
            <person name="Terry A."/>
            <person name="Salamov A."/>
            <person name="Shapiro H."/>
            <person name="Nishiyama T."/>
            <person name="Perroud P.-F."/>
            <person name="Lindquist E."/>
            <person name="Kamisugi Y."/>
            <person name="Tanahashi T."/>
            <person name="Sakakibara K."/>
            <person name="Fujita T."/>
            <person name="Oishi K."/>
            <person name="Shin-I T."/>
            <person name="Kuroki Y."/>
            <person name="Toyoda A."/>
            <person name="Suzuki Y."/>
            <person name="Hashimoto A."/>
            <person name="Yamaguchi K."/>
            <person name="Sugano A."/>
            <person name="Kohara Y."/>
            <person name="Fujiyama A."/>
            <person name="Anterola A."/>
            <person name="Aoki S."/>
            <person name="Ashton N."/>
            <person name="Barbazuk W.B."/>
            <person name="Barker E."/>
            <person name="Bennetzen J."/>
            <person name="Bezanilla M."/>
            <person name="Blankenship R."/>
            <person name="Cho S.H."/>
            <person name="Dutcher S."/>
            <person name="Estelle M."/>
            <person name="Fawcett J.A."/>
            <person name="Gundlach H."/>
            <person name="Hanada K."/>
            <person name="Heyl A."/>
            <person name="Hicks K.A."/>
            <person name="Hugh J."/>
            <person name="Lohr M."/>
            <person name="Mayer K."/>
            <person name="Melkozernov A."/>
            <person name="Murata T."/>
            <person name="Nelson D."/>
            <person name="Pils B."/>
            <person name="Prigge M."/>
            <person name="Reiss B."/>
            <person name="Renner T."/>
            <person name="Rombauts S."/>
            <person name="Rushton P."/>
            <person name="Sanderfoot A."/>
            <person name="Schween G."/>
            <person name="Shiu S.-H."/>
            <person name="Stueber K."/>
            <person name="Theodoulou F.L."/>
            <person name="Tu H."/>
            <person name="Van de Peer Y."/>
            <person name="Verrier P.J."/>
            <person name="Waters E."/>
            <person name="Wood A."/>
            <person name="Yang L."/>
            <person name="Cove D."/>
            <person name="Cuming A."/>
            <person name="Hasebe M."/>
            <person name="Lucas S."/>
            <person name="Mishler D.B."/>
            <person name="Reski R."/>
            <person name="Grigoriev I."/>
            <person name="Quatrano R.S."/>
            <person name="Boore J.L."/>
        </authorList>
    </citation>
    <scope>NUCLEOTIDE SEQUENCE [LARGE SCALE GENOMIC DNA]</scope>
    <source>
        <strain evidence="9 10">cv. Gransden 2004</strain>
    </source>
</reference>
<dbReference type="GO" id="GO:0006508">
    <property type="term" value="P:proteolysis"/>
    <property type="evidence" value="ECO:0007669"/>
    <property type="project" value="UniProtKB-KW"/>
</dbReference>
<evidence type="ECO:0000256" key="1">
    <source>
        <dbReference type="ARBA" id="ARBA00010541"/>
    </source>
</evidence>
<evidence type="ECO:0008006" key="11">
    <source>
        <dbReference type="Google" id="ProtNLM"/>
    </source>
</evidence>
<proteinExistence type="inferred from homology"/>
<protein>
    <recommendedName>
        <fullName evidence="11">Protease Do-like PDZ domain-containing protein</fullName>
    </recommendedName>
</protein>
<dbReference type="InterPro" id="IPR036034">
    <property type="entry name" value="PDZ_sf"/>
</dbReference>
<sequence>MKSVPVWRTLYAIRGLTTSNRNAGKTRTLNADGRRIQRLSENCSGVARESRITQSLISQGVLVGSGNLDDFRAGDRTSNGQCPVDHMEFSSFFRGPWSNSIRARGFSTNIANSAVERSRTQDPYLATEIALDAVVKIFAVSSSPNYFLPWQNKAQREVTGSGFVISGRRILTNAHVVADQTHMMVRKHGSPIKYHAHIEAVGHECDLALVRVHDDEFWEGMLELELGDIPFLQESVAVVGYPQGGDNISVTGGVVSRVEPTRYVHGAAHLMAIQIDAAINPGNSGGPALMEDKVVGVAFQNLANAENIGYIIPVPVIKHFLADVEETGDYIGFCSLGITCQSTENVQLREHLKMPAGLTGVLVNKIHPLTDTSRCLKRDDVILAFDGTPIANDGTVHFRNRERISFDHLVSMKKAGEAAKVTVLRAGEQLHFDIKLGPLRPLVPIHQFDVLPSYYIFAGLVFTPLTQPYLQEYGEDWYNTSPRRLCERALSAYPTEPGQQLVILSQILMDEINTGYERFHDFQVNKVNGIEVHNLRHLRKLVEECTETSIRFDLDVNRVLVLDFRAAREASLRILQRHRIPSHTSKDLLEEEDSKDSAFLSWEGPWHKEENKDSEGIPIEELEVPEPVKASF</sequence>
<dbReference type="Pfam" id="PF13365">
    <property type="entry name" value="Trypsin_2"/>
    <property type="match status" value="1"/>
</dbReference>
<dbReference type="STRING" id="3218.A0A2K1KWF0"/>
<dbReference type="InterPro" id="IPR046449">
    <property type="entry name" value="DEGP_PDZ_sf"/>
</dbReference>